<dbReference type="EMBL" id="AC155889">
    <property type="protein sequence ID" value="ABN08289.1"/>
    <property type="molecule type" value="Genomic_DNA"/>
</dbReference>
<name>A2Q3T9_MEDTR</name>
<sequence>MYIEKGKAVMVCPDEDNVEKGGSGSSEEDEAYDLYFDDNEDERALGLEPYVRDAYE</sequence>
<gene>
    <name evidence="1" type="ORF">MtrDRAFT_AC155889g16v2</name>
</gene>
<dbReference type="AlphaFoldDB" id="A2Q3T9"/>
<organism evidence="1">
    <name type="scientific">Medicago truncatula</name>
    <name type="common">Barrel medic</name>
    <name type="synonym">Medicago tribuloides</name>
    <dbReference type="NCBI Taxonomy" id="3880"/>
    <lineage>
        <taxon>Eukaryota</taxon>
        <taxon>Viridiplantae</taxon>
        <taxon>Streptophyta</taxon>
        <taxon>Embryophyta</taxon>
        <taxon>Tracheophyta</taxon>
        <taxon>Spermatophyta</taxon>
        <taxon>Magnoliopsida</taxon>
        <taxon>eudicotyledons</taxon>
        <taxon>Gunneridae</taxon>
        <taxon>Pentapetalae</taxon>
        <taxon>rosids</taxon>
        <taxon>fabids</taxon>
        <taxon>Fabales</taxon>
        <taxon>Fabaceae</taxon>
        <taxon>Papilionoideae</taxon>
        <taxon>50 kb inversion clade</taxon>
        <taxon>NPAAA clade</taxon>
        <taxon>Hologalegina</taxon>
        <taxon>IRL clade</taxon>
        <taxon>Trifolieae</taxon>
        <taxon>Medicago</taxon>
    </lineage>
</organism>
<proteinExistence type="predicted"/>
<reference evidence="1" key="1">
    <citation type="submission" date="2005-01" db="EMBL/GenBank/DDBJ databases">
        <authorList>
            <person name="Town C.D."/>
        </authorList>
    </citation>
    <scope>NUCLEOTIDE SEQUENCE</scope>
</reference>
<reference evidence="1" key="2">
    <citation type="submission" date="2007-03" db="EMBL/GenBank/DDBJ databases">
        <authorList>
            <consortium name="The International Medicago Genome Annotation Group"/>
        </authorList>
    </citation>
    <scope>NUCLEOTIDE SEQUENCE</scope>
</reference>
<protein>
    <submittedName>
        <fullName evidence="1">Uncharacterized protein</fullName>
    </submittedName>
</protein>
<evidence type="ECO:0000313" key="1">
    <source>
        <dbReference type="EMBL" id="ABN08289.1"/>
    </source>
</evidence>
<accession>A2Q3T9</accession>